<comment type="caution">
    <text evidence="3">The sequence shown here is derived from an EMBL/GenBank/DDBJ whole genome shotgun (WGS) entry which is preliminary data.</text>
</comment>
<dbReference type="InterPro" id="IPR021099">
    <property type="entry name" value="PORR_domain"/>
</dbReference>
<dbReference type="Proteomes" id="UP000326396">
    <property type="component" value="Linkage Group LG12"/>
</dbReference>
<accession>A0A5N6PH19</accession>
<evidence type="ECO:0000313" key="3">
    <source>
        <dbReference type="EMBL" id="KAD6453321.1"/>
    </source>
</evidence>
<evidence type="ECO:0000256" key="1">
    <source>
        <dbReference type="SAM" id="MobiDB-lite"/>
    </source>
</evidence>
<organism evidence="3 4">
    <name type="scientific">Mikania micrantha</name>
    <name type="common">bitter vine</name>
    <dbReference type="NCBI Taxonomy" id="192012"/>
    <lineage>
        <taxon>Eukaryota</taxon>
        <taxon>Viridiplantae</taxon>
        <taxon>Streptophyta</taxon>
        <taxon>Embryophyta</taxon>
        <taxon>Tracheophyta</taxon>
        <taxon>Spermatophyta</taxon>
        <taxon>Magnoliopsida</taxon>
        <taxon>eudicotyledons</taxon>
        <taxon>Gunneridae</taxon>
        <taxon>Pentapetalae</taxon>
        <taxon>asterids</taxon>
        <taxon>campanulids</taxon>
        <taxon>Asterales</taxon>
        <taxon>Asteraceae</taxon>
        <taxon>Asteroideae</taxon>
        <taxon>Heliantheae alliance</taxon>
        <taxon>Eupatorieae</taxon>
        <taxon>Mikania</taxon>
    </lineage>
</organism>
<dbReference type="OrthoDB" id="1746000at2759"/>
<protein>
    <recommendedName>
        <fullName evidence="2">PORR domain-containing protein</fullName>
    </recommendedName>
</protein>
<reference evidence="3 4" key="1">
    <citation type="submission" date="2019-05" db="EMBL/GenBank/DDBJ databases">
        <title>Mikania micrantha, genome provides insights into the molecular mechanism of rapid growth.</title>
        <authorList>
            <person name="Liu B."/>
        </authorList>
    </citation>
    <scope>NUCLEOTIDE SEQUENCE [LARGE SCALE GENOMIC DNA]</scope>
    <source>
        <strain evidence="3">NLD-2019</strain>
        <tissue evidence="3">Leaf</tissue>
    </source>
</reference>
<dbReference type="AlphaFoldDB" id="A0A5N6PH19"/>
<keyword evidence="4" id="KW-1185">Reference proteome</keyword>
<feature type="region of interest" description="Disordered" evidence="1">
    <location>
        <begin position="1"/>
        <end position="33"/>
    </location>
</feature>
<dbReference type="Pfam" id="PF11955">
    <property type="entry name" value="PORR"/>
    <property type="match status" value="1"/>
</dbReference>
<dbReference type="GO" id="GO:0003723">
    <property type="term" value="F:RNA binding"/>
    <property type="evidence" value="ECO:0007669"/>
    <property type="project" value="InterPro"/>
</dbReference>
<name>A0A5N6PH19_9ASTR</name>
<sequence>MQREARGGDRRRSCRRSTDRPATELKKATKLQKEKHEKGDSFYKFDGLAVYQLERSEILPQMEEDALNGRLGFRVGDQRGFGLKRKSIKWLHEWQRLQYTSPYVDSCHLDPQLMFMN</sequence>
<evidence type="ECO:0000259" key="2">
    <source>
        <dbReference type="Pfam" id="PF11955"/>
    </source>
</evidence>
<dbReference type="EMBL" id="SZYD01000004">
    <property type="protein sequence ID" value="KAD6453321.1"/>
    <property type="molecule type" value="Genomic_DNA"/>
</dbReference>
<gene>
    <name evidence="3" type="ORF">E3N88_08026</name>
</gene>
<evidence type="ECO:0000313" key="4">
    <source>
        <dbReference type="Proteomes" id="UP000326396"/>
    </source>
</evidence>
<feature type="domain" description="PORR" evidence="2">
    <location>
        <begin position="47"/>
        <end position="112"/>
    </location>
</feature>
<proteinExistence type="predicted"/>